<keyword evidence="2" id="KW-1185">Reference proteome</keyword>
<reference evidence="1 2" key="1">
    <citation type="submission" date="2020-02" db="EMBL/GenBank/DDBJ databases">
        <authorList>
            <person name="Zheng R.K."/>
            <person name="Sun C.M."/>
        </authorList>
    </citation>
    <scope>NUCLEOTIDE SEQUENCE [LARGE SCALE GENOMIC DNA]</scope>
    <source>
        <strain evidence="2">zrk23</strain>
    </source>
</reference>
<sequence length="253" mass="27924">MQQLADAFWNFRGSFRIAKVIDIGTQMSLVRRASGRFLLIDSYGVTGTDRERLLALTDNGAAIEAILNVHPFHTLHCEAAHQLAPKARLIGTRRHREQAPDLPWEDGVIEDTATQAEFSADLDFSVPEGVDLVTDDPDVHAASVLVRHRASGTVHVDDTLNVLAAPGPLKKLLPQSRLKFHPMLPKALQQRAGAADDYARWARDLAENWAGTRIVCAAHSAVRQLPKGGWRREVLHALSDVEKTLGKHREAHG</sequence>
<protein>
    <recommendedName>
        <fullName evidence="3">MBL fold metallo-hydrolase</fullName>
    </recommendedName>
</protein>
<organism evidence="1 2">
    <name type="scientific">Stakelama tenebrarum</name>
    <dbReference type="NCBI Taxonomy" id="2711215"/>
    <lineage>
        <taxon>Bacteria</taxon>
        <taxon>Pseudomonadati</taxon>
        <taxon>Pseudomonadota</taxon>
        <taxon>Alphaproteobacteria</taxon>
        <taxon>Sphingomonadales</taxon>
        <taxon>Sphingomonadaceae</taxon>
        <taxon>Stakelama</taxon>
    </lineage>
</organism>
<dbReference type="KEGG" id="spzr:G5C33_10550"/>
<accession>A0A6G6Y6G8</accession>
<proteinExistence type="predicted"/>
<evidence type="ECO:0008006" key="3">
    <source>
        <dbReference type="Google" id="ProtNLM"/>
    </source>
</evidence>
<dbReference type="Proteomes" id="UP000501568">
    <property type="component" value="Chromosome"/>
</dbReference>
<dbReference type="AlphaFoldDB" id="A0A6G6Y6G8"/>
<evidence type="ECO:0000313" key="2">
    <source>
        <dbReference type="Proteomes" id="UP000501568"/>
    </source>
</evidence>
<evidence type="ECO:0000313" key="1">
    <source>
        <dbReference type="EMBL" id="QIG80176.1"/>
    </source>
</evidence>
<name>A0A6G6Y6G8_9SPHN</name>
<gene>
    <name evidence="1" type="ORF">G5C33_10550</name>
</gene>
<dbReference type="EMBL" id="CP049109">
    <property type="protein sequence ID" value="QIG80176.1"/>
    <property type="molecule type" value="Genomic_DNA"/>
</dbReference>